<keyword evidence="10" id="KW-1185">Reference proteome</keyword>
<accession>A0A2S4KLS0</accession>
<dbReference type="InterPro" id="IPR001117">
    <property type="entry name" value="Cu-oxidase_2nd"/>
</dbReference>
<dbReference type="CDD" id="cd04205">
    <property type="entry name" value="CuRO_2_LCC_like"/>
    <property type="match status" value="1"/>
</dbReference>
<dbReference type="STRING" id="94208.A0A2S4KLS0"/>
<dbReference type="GO" id="GO:0005507">
    <property type="term" value="F:copper ion binding"/>
    <property type="evidence" value="ECO:0007669"/>
    <property type="project" value="InterPro"/>
</dbReference>
<keyword evidence="2" id="KW-0479">Metal-binding</keyword>
<feature type="domain" description="Plastocyanin-like" evidence="7">
    <location>
        <begin position="235"/>
        <end position="371"/>
    </location>
</feature>
<dbReference type="CDD" id="cd04206">
    <property type="entry name" value="CuRO_1_LCC_like"/>
    <property type="match status" value="1"/>
</dbReference>
<dbReference type="SUPFAM" id="SSF49503">
    <property type="entry name" value="Cupredoxins"/>
    <property type="match status" value="2"/>
</dbReference>
<dbReference type="Pfam" id="PF07732">
    <property type="entry name" value="Cu-oxidase_3"/>
    <property type="match status" value="1"/>
</dbReference>
<dbReference type="Gene3D" id="2.60.40.420">
    <property type="entry name" value="Cupredoxins - blue copper proteins"/>
    <property type="match status" value="2"/>
</dbReference>
<reference evidence="9 10" key="1">
    <citation type="submission" date="2018-01" db="EMBL/GenBank/DDBJ databases">
        <title>Harnessing the power of phylogenomics to disentangle the directionality and signatures of interkingdom host jumping in the parasitic fungal genus Tolypocladium.</title>
        <authorList>
            <person name="Quandt C.A."/>
            <person name="Patterson W."/>
            <person name="Spatafora J.W."/>
        </authorList>
    </citation>
    <scope>NUCLEOTIDE SEQUENCE [LARGE SCALE GENOMIC DNA]</scope>
    <source>
        <strain evidence="9 10">NRBC 100945</strain>
    </source>
</reference>
<dbReference type="InterPro" id="IPR011707">
    <property type="entry name" value="Cu-oxidase-like_N"/>
</dbReference>
<feature type="domain" description="Plastocyanin-like" evidence="8">
    <location>
        <begin position="98"/>
        <end position="217"/>
    </location>
</feature>
<evidence type="ECO:0000259" key="8">
    <source>
        <dbReference type="Pfam" id="PF07732"/>
    </source>
</evidence>
<dbReference type="PANTHER" id="PTHR11709">
    <property type="entry name" value="MULTI-COPPER OXIDASE"/>
    <property type="match status" value="1"/>
</dbReference>
<dbReference type="GO" id="GO:0016491">
    <property type="term" value="F:oxidoreductase activity"/>
    <property type="evidence" value="ECO:0007669"/>
    <property type="project" value="UniProtKB-KW"/>
</dbReference>
<dbReference type="Pfam" id="PF00394">
    <property type="entry name" value="Cu-oxidase"/>
    <property type="match status" value="1"/>
</dbReference>
<evidence type="ECO:0000256" key="2">
    <source>
        <dbReference type="ARBA" id="ARBA00022723"/>
    </source>
</evidence>
<evidence type="ECO:0000256" key="3">
    <source>
        <dbReference type="ARBA" id="ARBA00023002"/>
    </source>
</evidence>
<sequence>MLRPATGCAGSPSSRAGRLLISTISSGLLVSAVALYLLYALSLHPLGKDSGAGAVVHEGDSQEQQPSNAGTDGQDTFTLHPQEHIFREPHAIHLTWNVTKAERAPDGVVKAVYLINGQFPGPVIEARSGDELVVNVHNSVDDGDEGGIAVHWHGLTMRGANEMDGAVGLTQCAVAPSDNFTYRFRIDESQSGTYWYHAHSGVQRADGLFGGLVIHKPALAEQDSDLSTYKYETEQLLLVGDWYHRQANAVLDWYQDPNHYMYEPAPDSVLINGKGWFNCSMAVKARPVNCSVTEKPAVVFGDSKRSQLHVHQIADRVYSSISSGLTISLSQGNMKVITVDGGSRVAHDTPAVGSIGLLYPGERMDLIVDRNVPATSDSRGSREGSDKEDELTITLDRE</sequence>
<keyword evidence="6" id="KW-1133">Transmembrane helix</keyword>
<organism evidence="9 10">
    <name type="scientific">Tolypocladium paradoxum</name>
    <dbReference type="NCBI Taxonomy" id="94208"/>
    <lineage>
        <taxon>Eukaryota</taxon>
        <taxon>Fungi</taxon>
        <taxon>Dikarya</taxon>
        <taxon>Ascomycota</taxon>
        <taxon>Pezizomycotina</taxon>
        <taxon>Sordariomycetes</taxon>
        <taxon>Hypocreomycetidae</taxon>
        <taxon>Hypocreales</taxon>
        <taxon>Ophiocordycipitaceae</taxon>
        <taxon>Tolypocladium</taxon>
    </lineage>
</organism>
<evidence type="ECO:0000256" key="6">
    <source>
        <dbReference type="SAM" id="Phobius"/>
    </source>
</evidence>
<dbReference type="PANTHER" id="PTHR11709:SF394">
    <property type="entry name" value="FI03373P-RELATED"/>
    <property type="match status" value="1"/>
</dbReference>
<evidence type="ECO:0000259" key="7">
    <source>
        <dbReference type="Pfam" id="PF00394"/>
    </source>
</evidence>
<evidence type="ECO:0000256" key="4">
    <source>
        <dbReference type="ARBA" id="ARBA00023008"/>
    </source>
</evidence>
<evidence type="ECO:0000313" key="10">
    <source>
        <dbReference type="Proteomes" id="UP000237481"/>
    </source>
</evidence>
<feature type="compositionally biased region" description="Polar residues" evidence="5">
    <location>
        <begin position="62"/>
        <end position="75"/>
    </location>
</feature>
<proteinExistence type="inferred from homology"/>
<comment type="caution">
    <text evidence="9">The sequence shown here is derived from an EMBL/GenBank/DDBJ whole genome shotgun (WGS) entry which is preliminary data.</text>
</comment>
<feature type="region of interest" description="Disordered" evidence="5">
    <location>
        <begin position="54"/>
        <end position="75"/>
    </location>
</feature>
<evidence type="ECO:0000313" key="9">
    <source>
        <dbReference type="EMBL" id="POR31109.1"/>
    </source>
</evidence>
<dbReference type="OrthoDB" id="2121828at2759"/>
<dbReference type="InterPro" id="IPR045087">
    <property type="entry name" value="Cu-oxidase_fam"/>
</dbReference>
<keyword evidence="6" id="KW-0472">Membrane</keyword>
<feature type="transmembrane region" description="Helical" evidence="6">
    <location>
        <begin position="20"/>
        <end position="41"/>
    </location>
</feature>
<keyword evidence="4" id="KW-0186">Copper</keyword>
<dbReference type="AlphaFoldDB" id="A0A2S4KLS0"/>
<dbReference type="Proteomes" id="UP000237481">
    <property type="component" value="Unassembled WGS sequence"/>
</dbReference>
<evidence type="ECO:0000256" key="5">
    <source>
        <dbReference type="SAM" id="MobiDB-lite"/>
    </source>
</evidence>
<protein>
    <submittedName>
        <fullName evidence="9">L-ascorbate oxidase</fullName>
    </submittedName>
</protein>
<keyword evidence="3" id="KW-0560">Oxidoreductase</keyword>
<comment type="similarity">
    <text evidence="1">Belongs to the multicopper oxidase family.</text>
</comment>
<keyword evidence="6" id="KW-0812">Transmembrane</keyword>
<feature type="region of interest" description="Disordered" evidence="5">
    <location>
        <begin position="372"/>
        <end position="398"/>
    </location>
</feature>
<name>A0A2S4KLS0_9HYPO</name>
<dbReference type="InterPro" id="IPR008972">
    <property type="entry name" value="Cupredoxin"/>
</dbReference>
<dbReference type="EMBL" id="PKSG01001104">
    <property type="protein sequence ID" value="POR31109.1"/>
    <property type="molecule type" value="Genomic_DNA"/>
</dbReference>
<gene>
    <name evidence="9" type="ORF">TPAR_08679</name>
</gene>
<evidence type="ECO:0000256" key="1">
    <source>
        <dbReference type="ARBA" id="ARBA00010609"/>
    </source>
</evidence>